<organism evidence="2 3">
    <name type="scientific">Hydra vulgaris</name>
    <name type="common">Hydra</name>
    <name type="synonym">Hydra attenuata</name>
    <dbReference type="NCBI Taxonomy" id="6087"/>
    <lineage>
        <taxon>Eukaryota</taxon>
        <taxon>Metazoa</taxon>
        <taxon>Cnidaria</taxon>
        <taxon>Hydrozoa</taxon>
        <taxon>Hydroidolina</taxon>
        <taxon>Anthoathecata</taxon>
        <taxon>Aplanulata</taxon>
        <taxon>Hydridae</taxon>
        <taxon>Hydra</taxon>
    </lineage>
</organism>
<evidence type="ECO:0000256" key="1">
    <source>
        <dbReference type="SAM" id="Phobius"/>
    </source>
</evidence>
<dbReference type="Proteomes" id="UP001652625">
    <property type="component" value="Chromosome 03"/>
</dbReference>
<keyword evidence="1" id="KW-0812">Transmembrane</keyword>
<gene>
    <name evidence="3" type="primary">LOC101237147</name>
</gene>
<evidence type="ECO:0000313" key="3">
    <source>
        <dbReference type="RefSeq" id="XP_065649108.1"/>
    </source>
</evidence>
<reference evidence="3" key="1">
    <citation type="submission" date="2025-08" db="UniProtKB">
        <authorList>
            <consortium name="RefSeq"/>
        </authorList>
    </citation>
    <scope>IDENTIFICATION</scope>
</reference>
<evidence type="ECO:0000313" key="2">
    <source>
        <dbReference type="Proteomes" id="UP001652625"/>
    </source>
</evidence>
<proteinExistence type="predicted"/>
<dbReference type="GeneID" id="101237147"/>
<sequence length="310" mass="35448">MKDISSGYSFAFKLMKVLQELKSMVDYIKEKRTTFIASGLILVATIIFLALCIFIIEIIRTFSRIRKFKRKSCMKQALNDLNASQLVPTTSHIKEAGLDTYNVLNPTSTCNNTNNPLLSESEEIESCANCLLMNSMHETPSRIQNDEAKKKILVCFHEKANLKGNKTQINVISDSGIQGHIQREETCRLNSQNQNHSTDSIDYPEETHHKESTAFRSRSLSISNNNCYNHESYPDDWSTFHFQYLNSNYPLDKNNILCSRNFSISRSESAANETYYSDEISVSSTFDEKIRYTRKLGRRGDGFSYIVCNA</sequence>
<name>A0ABM4BJ98_HYDVU</name>
<keyword evidence="1" id="KW-1133">Transmembrane helix</keyword>
<keyword evidence="2" id="KW-1185">Reference proteome</keyword>
<accession>A0ABM4BJ98</accession>
<dbReference type="RefSeq" id="XP_065649108.1">
    <property type="nucleotide sequence ID" value="XM_065793036.1"/>
</dbReference>
<keyword evidence="1" id="KW-0472">Membrane</keyword>
<feature type="transmembrane region" description="Helical" evidence="1">
    <location>
        <begin position="35"/>
        <end position="59"/>
    </location>
</feature>
<protein>
    <submittedName>
        <fullName evidence="3">Uncharacterized protein LOC101237147</fullName>
    </submittedName>
</protein>